<dbReference type="RefSeq" id="WP_161259492.1">
    <property type="nucleotide sequence ID" value="NZ_WXEY01000022.1"/>
</dbReference>
<dbReference type="Proteomes" id="UP000463470">
    <property type="component" value="Unassembled WGS sequence"/>
</dbReference>
<dbReference type="Gene3D" id="3.20.20.210">
    <property type="match status" value="1"/>
</dbReference>
<reference evidence="1 2" key="1">
    <citation type="submission" date="2020-01" db="EMBL/GenBank/DDBJ databases">
        <title>Whole-genome sequence of Heliobacterium undosum DSM 13378.</title>
        <authorList>
            <person name="Kyndt J.A."/>
            <person name="Meyer T.E."/>
        </authorList>
    </citation>
    <scope>NUCLEOTIDE SEQUENCE [LARGE SCALE GENOMIC DNA]</scope>
    <source>
        <strain evidence="1 2">DSM 13378</strain>
    </source>
</reference>
<gene>
    <name evidence="1" type="ORF">GTO91_14750</name>
</gene>
<dbReference type="SUPFAM" id="SSF51726">
    <property type="entry name" value="UROD/MetE-like"/>
    <property type="match status" value="1"/>
</dbReference>
<keyword evidence="2" id="KW-1185">Reference proteome</keyword>
<proteinExistence type="predicted"/>
<evidence type="ECO:0000313" key="1">
    <source>
        <dbReference type="EMBL" id="MZP30974.1"/>
    </source>
</evidence>
<dbReference type="EMBL" id="WXEY01000022">
    <property type="protein sequence ID" value="MZP30974.1"/>
    <property type="molecule type" value="Genomic_DNA"/>
</dbReference>
<dbReference type="OrthoDB" id="144815at2"/>
<dbReference type="InterPro" id="IPR038071">
    <property type="entry name" value="UROD/MetE-like_sf"/>
</dbReference>
<sequence>MLYPGVTTGIGSLPHGDVESAMAVIRHFCPELPHWPQLHLKYAGDSLLAAALSPLQRVELITGKTNGYPVIDTRADSFPDALSAFYEAYENEAACWIHLHEESPFHIDQDSYLAFKSTITDAPRQWPDVAALQGEILGPLTLALNVVDGKGRAVMHERLLWDVLCKNCAMNAAWQVKDLRRTGHPVLLMIDEPAMIGFDDCDQDSLTAHDLQRGMEEIIVAIKRMGGLAGIHVCGPADGSILFASGADVVGFDAYRSIDTLTRHIPELIAFLERGGWLAWGIVPVTGAFAHETALSLTQRLHQQIDELTRLGVPEALLLRQTALTPACGAGSLSEEEAEAVYGRLREVSTLWGWY</sequence>
<accession>A0A845L849</accession>
<evidence type="ECO:0008006" key="3">
    <source>
        <dbReference type="Google" id="ProtNLM"/>
    </source>
</evidence>
<organism evidence="1 2">
    <name type="scientific">Heliomicrobium undosum</name>
    <dbReference type="NCBI Taxonomy" id="121734"/>
    <lineage>
        <taxon>Bacteria</taxon>
        <taxon>Bacillati</taxon>
        <taxon>Bacillota</taxon>
        <taxon>Clostridia</taxon>
        <taxon>Eubacteriales</taxon>
        <taxon>Heliobacteriaceae</taxon>
        <taxon>Heliomicrobium</taxon>
    </lineage>
</organism>
<evidence type="ECO:0000313" key="2">
    <source>
        <dbReference type="Proteomes" id="UP000463470"/>
    </source>
</evidence>
<comment type="caution">
    <text evidence="1">The sequence shown here is derived from an EMBL/GenBank/DDBJ whole genome shotgun (WGS) entry which is preliminary data.</text>
</comment>
<name>A0A845L849_9FIRM</name>
<dbReference type="AlphaFoldDB" id="A0A845L849"/>
<protein>
    <recommendedName>
        <fullName evidence="3">Methionine synthase</fullName>
    </recommendedName>
</protein>